<evidence type="ECO:0000256" key="2">
    <source>
        <dbReference type="ARBA" id="ARBA00023125"/>
    </source>
</evidence>
<dbReference type="Gene3D" id="1.20.120.530">
    <property type="entry name" value="GntR ligand-binding domain-like"/>
    <property type="match status" value="1"/>
</dbReference>
<keyword evidence="3" id="KW-0804">Transcription</keyword>
<dbReference type="SUPFAM" id="SSF48008">
    <property type="entry name" value="GntR ligand-binding domain-like"/>
    <property type="match status" value="1"/>
</dbReference>
<accession>A0A6N9YGD6</accession>
<sequence length="63" mass="6729">MVASVRIFRTADAGEIKRLSDAGHRAVLRALETRDPAGAAAAAATHVAQTEVWLRKHRPPAEG</sequence>
<dbReference type="AlphaFoldDB" id="A0A6N9YGD6"/>
<name>A0A6N9YGD6_9ACTN</name>
<evidence type="ECO:0000313" key="4">
    <source>
        <dbReference type="EMBL" id="NED94024.1"/>
    </source>
</evidence>
<evidence type="ECO:0000256" key="3">
    <source>
        <dbReference type="ARBA" id="ARBA00023163"/>
    </source>
</evidence>
<dbReference type="InterPro" id="IPR008920">
    <property type="entry name" value="TF_FadR/GntR_C"/>
</dbReference>
<evidence type="ECO:0000256" key="1">
    <source>
        <dbReference type="ARBA" id="ARBA00023015"/>
    </source>
</evidence>
<gene>
    <name evidence="4" type="ORF">G1H11_01725</name>
</gene>
<proteinExistence type="predicted"/>
<comment type="caution">
    <text evidence="4">The sequence shown here is derived from an EMBL/GenBank/DDBJ whole genome shotgun (WGS) entry which is preliminary data.</text>
</comment>
<keyword evidence="5" id="KW-1185">Reference proteome</keyword>
<dbReference type="EMBL" id="JAAGOB010000001">
    <property type="protein sequence ID" value="NED94024.1"/>
    <property type="molecule type" value="Genomic_DNA"/>
</dbReference>
<organism evidence="4 5">
    <name type="scientific">Phytoactinopolyspora alkaliphila</name>
    <dbReference type="NCBI Taxonomy" id="1783498"/>
    <lineage>
        <taxon>Bacteria</taxon>
        <taxon>Bacillati</taxon>
        <taxon>Actinomycetota</taxon>
        <taxon>Actinomycetes</taxon>
        <taxon>Jiangellales</taxon>
        <taxon>Jiangellaceae</taxon>
        <taxon>Phytoactinopolyspora</taxon>
    </lineage>
</organism>
<dbReference type="GO" id="GO:0003677">
    <property type="term" value="F:DNA binding"/>
    <property type="evidence" value="ECO:0007669"/>
    <property type="project" value="UniProtKB-KW"/>
</dbReference>
<dbReference type="Proteomes" id="UP000469185">
    <property type="component" value="Unassembled WGS sequence"/>
</dbReference>
<evidence type="ECO:0000313" key="5">
    <source>
        <dbReference type="Proteomes" id="UP000469185"/>
    </source>
</evidence>
<keyword evidence="1" id="KW-0805">Transcription regulation</keyword>
<protein>
    <submittedName>
        <fullName evidence="4">FCD domain-containing protein</fullName>
    </submittedName>
</protein>
<reference evidence="4 5" key="1">
    <citation type="submission" date="2020-02" db="EMBL/GenBank/DDBJ databases">
        <authorList>
            <person name="Li X.-J."/>
            <person name="Feng X.-M."/>
        </authorList>
    </citation>
    <scope>NUCLEOTIDE SEQUENCE [LARGE SCALE GENOMIC DNA]</scope>
    <source>
        <strain evidence="4 5">CGMCC 4.7225</strain>
    </source>
</reference>
<keyword evidence="2" id="KW-0238">DNA-binding</keyword>